<dbReference type="PROSITE" id="PS50113">
    <property type="entry name" value="PAC"/>
    <property type="match status" value="2"/>
</dbReference>
<evidence type="ECO:0000259" key="11">
    <source>
        <dbReference type="PROSITE" id="PS50113"/>
    </source>
</evidence>
<feature type="domain" description="Histidine kinase" evidence="9">
    <location>
        <begin position="543"/>
        <end position="758"/>
    </location>
</feature>
<keyword evidence="5" id="KW-0808">Transferase</keyword>
<dbReference type="CDD" id="cd00130">
    <property type="entry name" value="PAS"/>
    <property type="match status" value="2"/>
</dbReference>
<evidence type="ECO:0000256" key="3">
    <source>
        <dbReference type="ARBA" id="ARBA00012438"/>
    </source>
</evidence>
<dbReference type="Proteomes" id="UP001597158">
    <property type="component" value="Unassembled WGS sequence"/>
</dbReference>
<reference evidence="14" key="1">
    <citation type="journal article" date="2019" name="Int. J. Syst. Evol. Microbiol.">
        <title>The Global Catalogue of Microorganisms (GCM) 10K type strain sequencing project: providing services to taxonomists for standard genome sequencing and annotation.</title>
        <authorList>
            <consortium name="The Broad Institute Genomics Platform"/>
            <consortium name="The Broad Institute Genome Sequencing Center for Infectious Disease"/>
            <person name="Wu L."/>
            <person name="Ma J."/>
        </authorList>
    </citation>
    <scope>NUCLEOTIDE SEQUENCE [LARGE SCALE GENOMIC DNA]</scope>
    <source>
        <strain evidence="14">CCUG 48884</strain>
    </source>
</reference>
<dbReference type="PANTHER" id="PTHR43304:SF1">
    <property type="entry name" value="PAC DOMAIN-CONTAINING PROTEIN"/>
    <property type="match status" value="1"/>
</dbReference>
<dbReference type="CDD" id="cd06225">
    <property type="entry name" value="HAMP"/>
    <property type="match status" value="1"/>
</dbReference>
<dbReference type="SMART" id="SM00086">
    <property type="entry name" value="PAC"/>
    <property type="match status" value="2"/>
</dbReference>
<dbReference type="Gene3D" id="3.30.450.20">
    <property type="entry name" value="PAS domain"/>
    <property type="match status" value="2"/>
</dbReference>
<evidence type="ECO:0000256" key="4">
    <source>
        <dbReference type="ARBA" id="ARBA00022553"/>
    </source>
</evidence>
<feature type="transmembrane region" description="Helical" evidence="8">
    <location>
        <begin position="182"/>
        <end position="204"/>
    </location>
</feature>
<dbReference type="InterPro" id="IPR005467">
    <property type="entry name" value="His_kinase_dom"/>
</dbReference>
<feature type="domain" description="PAS" evidence="10">
    <location>
        <begin position="385"/>
        <end position="457"/>
    </location>
</feature>
<dbReference type="Gene3D" id="6.10.340.10">
    <property type="match status" value="1"/>
</dbReference>
<keyword evidence="7" id="KW-0175">Coiled coil</keyword>
<dbReference type="Pfam" id="PF08447">
    <property type="entry name" value="PAS_3"/>
    <property type="match status" value="2"/>
</dbReference>
<name>A0ABW3WGF5_9RHOO</name>
<feature type="coiled-coil region" evidence="7">
    <location>
        <begin position="502"/>
        <end position="536"/>
    </location>
</feature>
<accession>A0ABW3WGF5</accession>
<evidence type="ECO:0000256" key="7">
    <source>
        <dbReference type="SAM" id="Coils"/>
    </source>
</evidence>
<dbReference type="InterPro" id="IPR000014">
    <property type="entry name" value="PAS"/>
</dbReference>
<evidence type="ECO:0000259" key="9">
    <source>
        <dbReference type="PROSITE" id="PS50109"/>
    </source>
</evidence>
<protein>
    <recommendedName>
        <fullName evidence="3">histidine kinase</fullName>
        <ecNumber evidence="3">2.7.13.3</ecNumber>
    </recommendedName>
</protein>
<comment type="catalytic activity">
    <reaction evidence="1">
        <text>ATP + protein L-histidine = ADP + protein N-phospho-L-histidine.</text>
        <dbReference type="EC" id="2.7.13.3"/>
    </reaction>
</comment>
<dbReference type="InterPro" id="IPR001610">
    <property type="entry name" value="PAC"/>
</dbReference>
<evidence type="ECO:0000256" key="1">
    <source>
        <dbReference type="ARBA" id="ARBA00000085"/>
    </source>
</evidence>
<dbReference type="InterPro" id="IPR036890">
    <property type="entry name" value="HATPase_C_sf"/>
</dbReference>
<evidence type="ECO:0000313" key="13">
    <source>
        <dbReference type="EMBL" id="MFD1264684.1"/>
    </source>
</evidence>
<evidence type="ECO:0000256" key="8">
    <source>
        <dbReference type="SAM" id="Phobius"/>
    </source>
</evidence>
<feature type="domain" description="PAC" evidence="11">
    <location>
        <begin position="461"/>
        <end position="514"/>
    </location>
</feature>
<dbReference type="Gene3D" id="1.10.287.130">
    <property type="match status" value="1"/>
</dbReference>
<dbReference type="RefSeq" id="WP_277832168.1">
    <property type="nucleotide sequence ID" value="NZ_JARQZE010000004.1"/>
</dbReference>
<gene>
    <name evidence="13" type="ORF">ACFQ4M_13965</name>
</gene>
<dbReference type="Pfam" id="PF00512">
    <property type="entry name" value="HisKA"/>
    <property type="match status" value="1"/>
</dbReference>
<evidence type="ECO:0000256" key="6">
    <source>
        <dbReference type="ARBA" id="ARBA00022777"/>
    </source>
</evidence>
<comment type="caution">
    <text evidence="13">The sequence shown here is derived from an EMBL/GenBank/DDBJ whole genome shotgun (WGS) entry which is preliminary data.</text>
</comment>
<feature type="domain" description="PAC" evidence="11">
    <location>
        <begin position="332"/>
        <end position="384"/>
    </location>
</feature>
<dbReference type="PRINTS" id="PR00344">
    <property type="entry name" value="BCTRLSENSOR"/>
</dbReference>
<dbReference type="InterPro" id="IPR036097">
    <property type="entry name" value="HisK_dim/P_sf"/>
</dbReference>
<evidence type="ECO:0000256" key="2">
    <source>
        <dbReference type="ARBA" id="ARBA00004370"/>
    </source>
</evidence>
<dbReference type="InterPro" id="IPR052162">
    <property type="entry name" value="Sensor_kinase/Photoreceptor"/>
</dbReference>
<keyword evidence="8" id="KW-0472">Membrane</keyword>
<dbReference type="SUPFAM" id="SSF47384">
    <property type="entry name" value="Homodimeric domain of signal transducing histidine kinase"/>
    <property type="match status" value="1"/>
</dbReference>
<dbReference type="SMART" id="SM00388">
    <property type="entry name" value="HisKA"/>
    <property type="match status" value="1"/>
</dbReference>
<dbReference type="InterPro" id="IPR004358">
    <property type="entry name" value="Sig_transdc_His_kin-like_C"/>
</dbReference>
<dbReference type="NCBIfam" id="TIGR00229">
    <property type="entry name" value="sensory_box"/>
    <property type="match status" value="1"/>
</dbReference>
<dbReference type="SUPFAM" id="SSF55874">
    <property type="entry name" value="ATPase domain of HSP90 chaperone/DNA topoisomerase II/histidine kinase"/>
    <property type="match status" value="1"/>
</dbReference>
<feature type="domain" description="HAMP" evidence="12">
    <location>
        <begin position="211"/>
        <end position="254"/>
    </location>
</feature>
<proteinExistence type="predicted"/>
<dbReference type="SUPFAM" id="SSF55785">
    <property type="entry name" value="PYP-like sensor domain (PAS domain)"/>
    <property type="match status" value="2"/>
</dbReference>
<feature type="transmembrane region" description="Helical" evidence="8">
    <location>
        <begin position="14"/>
        <end position="34"/>
    </location>
</feature>
<keyword evidence="8" id="KW-0812">Transmembrane</keyword>
<keyword evidence="8" id="KW-1133">Transmembrane helix</keyword>
<dbReference type="InterPro" id="IPR003660">
    <property type="entry name" value="HAMP_dom"/>
</dbReference>
<dbReference type="EC" id="2.7.13.3" evidence="3"/>
<sequence length="765" mass="84878">MRIGNPLLAFPARLVLPIVLSLLAVIALGILYWVQMGVLEREVEHAERLRLAERLTLEQTRLESQSEHGTPLQIRRLVSSLALHRGLSHAWLVDANGQIRASLSRSELGQPMLAHLPLLAPETRLAVAKALARRTPQASIQRLEAEQALLGVVAVGPSDTLIVRVDLAQPLASRLEASRLDFIAGAAAWLAFALLAGLITHLLWFRRAALLTRTAATLATGDLSARTRLQGADELANVGAALDAMAERLEAQHLQLHRLGTIIDHSPVIAISWANAPGWPATFVSSNIRRWGYKPEDFTAGTLHYSTLIHADDLPRITDDVASHFAHGPDAYTQNYRLRMANGQWIHIEDHTWLTRDANGEVVRIQGMLLDVSARAALAEALHDNEQRLRLALAAANQGLYDLDLRTGHAQVSPEYATMMGYDPATFVETNAAWRARLHPDDAERVFRTFEDYVAGRLPEYRVEFRQRTRDGRWKWILSLGRIEQWSADGTPLRLLGTHTDIDAIKAAEAALREANASLEARVAERTAELQALNQSLESFVYSVSHDLKAPLRGVEGYSRLLEEDYAARLDDEGRLFITNIRSGVTRMGELIDDLLEYSRMERRSLNLGTLDPAELVRQLLAARRDELDTKGIHVHTAMPALEVIADPNGLGMALRNLLENAVKFSRNAPEPRIDIGARSEDGMAVIWVRDNGIGFDMKYHDRIFEIFQRLHRVEDYPGTGIGLALVRKAMQRMNGRAWADSSPGAGATFYLALPLAPTPTSAEA</sequence>
<dbReference type="Pfam" id="PF02518">
    <property type="entry name" value="HATPase_c"/>
    <property type="match status" value="1"/>
</dbReference>
<dbReference type="PANTHER" id="PTHR43304">
    <property type="entry name" value="PHYTOCHROME-LIKE PROTEIN CPH1"/>
    <property type="match status" value="1"/>
</dbReference>
<dbReference type="InterPro" id="IPR035965">
    <property type="entry name" value="PAS-like_dom_sf"/>
</dbReference>
<dbReference type="PROSITE" id="PS50112">
    <property type="entry name" value="PAS"/>
    <property type="match status" value="1"/>
</dbReference>
<dbReference type="EMBL" id="JBHTMC010000026">
    <property type="protein sequence ID" value="MFD1264684.1"/>
    <property type="molecule type" value="Genomic_DNA"/>
</dbReference>
<dbReference type="Gene3D" id="3.30.565.10">
    <property type="entry name" value="Histidine kinase-like ATPase, C-terminal domain"/>
    <property type="match status" value="1"/>
</dbReference>
<evidence type="ECO:0000259" key="10">
    <source>
        <dbReference type="PROSITE" id="PS50112"/>
    </source>
</evidence>
<evidence type="ECO:0000259" key="12">
    <source>
        <dbReference type="PROSITE" id="PS50885"/>
    </source>
</evidence>
<comment type="subcellular location">
    <subcellularLocation>
        <location evidence="2">Membrane</location>
    </subcellularLocation>
</comment>
<dbReference type="SMART" id="SM00387">
    <property type="entry name" value="HATPase_c"/>
    <property type="match status" value="1"/>
</dbReference>
<dbReference type="CDD" id="cd00082">
    <property type="entry name" value="HisKA"/>
    <property type="match status" value="1"/>
</dbReference>
<dbReference type="InterPro" id="IPR000700">
    <property type="entry name" value="PAS-assoc_C"/>
</dbReference>
<dbReference type="Pfam" id="PF00672">
    <property type="entry name" value="HAMP"/>
    <property type="match status" value="1"/>
</dbReference>
<organism evidence="13 14">
    <name type="scientific">Thauera mechernichensis</name>
    <dbReference type="NCBI Taxonomy" id="82788"/>
    <lineage>
        <taxon>Bacteria</taxon>
        <taxon>Pseudomonadati</taxon>
        <taxon>Pseudomonadota</taxon>
        <taxon>Betaproteobacteria</taxon>
        <taxon>Rhodocyclales</taxon>
        <taxon>Zoogloeaceae</taxon>
        <taxon>Thauera</taxon>
    </lineage>
</organism>
<dbReference type="SMART" id="SM00304">
    <property type="entry name" value="HAMP"/>
    <property type="match status" value="1"/>
</dbReference>
<evidence type="ECO:0000313" key="14">
    <source>
        <dbReference type="Proteomes" id="UP001597158"/>
    </source>
</evidence>
<evidence type="ECO:0000256" key="5">
    <source>
        <dbReference type="ARBA" id="ARBA00022679"/>
    </source>
</evidence>
<keyword evidence="6" id="KW-0418">Kinase</keyword>
<dbReference type="PROSITE" id="PS50109">
    <property type="entry name" value="HIS_KIN"/>
    <property type="match status" value="1"/>
</dbReference>
<dbReference type="InterPro" id="IPR003594">
    <property type="entry name" value="HATPase_dom"/>
</dbReference>
<keyword evidence="14" id="KW-1185">Reference proteome</keyword>
<dbReference type="SMART" id="SM00091">
    <property type="entry name" value="PAS"/>
    <property type="match status" value="2"/>
</dbReference>
<dbReference type="InterPro" id="IPR003661">
    <property type="entry name" value="HisK_dim/P_dom"/>
</dbReference>
<keyword evidence="4" id="KW-0597">Phosphoprotein</keyword>
<dbReference type="InterPro" id="IPR013655">
    <property type="entry name" value="PAS_fold_3"/>
</dbReference>
<dbReference type="PROSITE" id="PS50885">
    <property type="entry name" value="HAMP"/>
    <property type="match status" value="1"/>
</dbReference>